<name>A0A428Z1N5_KIBAR</name>
<keyword evidence="1" id="KW-0472">Membrane</keyword>
<proteinExistence type="predicted"/>
<dbReference type="Proteomes" id="UP000287547">
    <property type="component" value="Unassembled WGS sequence"/>
</dbReference>
<dbReference type="OrthoDB" id="3696366at2"/>
<gene>
    <name evidence="2" type="ORF">DMH04_32270</name>
</gene>
<dbReference type="RefSeq" id="WP_037259229.1">
    <property type="nucleotide sequence ID" value="NZ_QHKI01000034.1"/>
</dbReference>
<accession>A0A428Z1N5</accession>
<evidence type="ECO:0000256" key="1">
    <source>
        <dbReference type="SAM" id="Phobius"/>
    </source>
</evidence>
<sequence>MANTQQNAVSAGTGSDFRVAALGAIMPFGLGMLVLVGYAWIGVFGIVLGLLGAVWWAVWWRRKHNKKFFPRDVEGGPYVLTLVLTVILLIAALASI</sequence>
<evidence type="ECO:0000313" key="3">
    <source>
        <dbReference type="Proteomes" id="UP000287547"/>
    </source>
</evidence>
<feature type="transmembrane region" description="Helical" evidence="1">
    <location>
        <begin position="35"/>
        <end position="58"/>
    </location>
</feature>
<keyword evidence="1" id="KW-0812">Transmembrane</keyword>
<protein>
    <submittedName>
        <fullName evidence="2">Uncharacterized protein</fullName>
    </submittedName>
</protein>
<feature type="transmembrane region" description="Helical" evidence="1">
    <location>
        <begin position="78"/>
        <end position="95"/>
    </location>
</feature>
<dbReference type="EMBL" id="QHKI01000034">
    <property type="protein sequence ID" value="RSM78957.1"/>
    <property type="molecule type" value="Genomic_DNA"/>
</dbReference>
<reference evidence="2 3" key="1">
    <citation type="submission" date="2018-05" db="EMBL/GenBank/DDBJ databases">
        <title>Evolution of GPA BGCs.</title>
        <authorList>
            <person name="Waglechner N."/>
            <person name="Wright G.D."/>
        </authorList>
    </citation>
    <scope>NUCLEOTIDE SEQUENCE [LARGE SCALE GENOMIC DNA]</scope>
    <source>
        <strain evidence="2 3">A82846</strain>
    </source>
</reference>
<organism evidence="2 3">
    <name type="scientific">Kibdelosporangium aridum</name>
    <dbReference type="NCBI Taxonomy" id="2030"/>
    <lineage>
        <taxon>Bacteria</taxon>
        <taxon>Bacillati</taxon>
        <taxon>Actinomycetota</taxon>
        <taxon>Actinomycetes</taxon>
        <taxon>Pseudonocardiales</taxon>
        <taxon>Pseudonocardiaceae</taxon>
        <taxon>Kibdelosporangium</taxon>
    </lineage>
</organism>
<keyword evidence="1" id="KW-1133">Transmembrane helix</keyword>
<comment type="caution">
    <text evidence="2">The sequence shown here is derived from an EMBL/GenBank/DDBJ whole genome shotgun (WGS) entry which is preliminary data.</text>
</comment>
<dbReference type="AlphaFoldDB" id="A0A428Z1N5"/>
<evidence type="ECO:0000313" key="2">
    <source>
        <dbReference type="EMBL" id="RSM78957.1"/>
    </source>
</evidence>